<feature type="transmembrane region" description="Helical" evidence="1">
    <location>
        <begin position="82"/>
        <end position="101"/>
    </location>
</feature>
<comment type="caution">
    <text evidence="4">The sequence shown here is derived from an EMBL/GenBank/DDBJ whole genome shotgun (WGS) entry which is preliminary data.</text>
</comment>
<keyword evidence="1" id="KW-0812">Transmembrane</keyword>
<keyword evidence="1" id="KW-0472">Membrane</keyword>
<organism evidence="4 5">
    <name type="scientific">Candidatus Magnetominusculus xianensis</name>
    <dbReference type="NCBI Taxonomy" id="1748249"/>
    <lineage>
        <taxon>Bacteria</taxon>
        <taxon>Pseudomonadati</taxon>
        <taxon>Nitrospirota</taxon>
        <taxon>Nitrospiria</taxon>
        <taxon>Nitrospirales</taxon>
        <taxon>Nitrospiraceae</taxon>
        <taxon>Candidatus Magnetominusculus</taxon>
    </lineage>
</organism>
<dbReference type="Gene3D" id="3.40.50.2000">
    <property type="entry name" value="Glycogen Phosphorylase B"/>
    <property type="match status" value="2"/>
</dbReference>
<dbReference type="RefSeq" id="WP_085052452.1">
    <property type="nucleotide sequence ID" value="NZ_LNQR01000066.1"/>
</dbReference>
<dbReference type="Pfam" id="PF13579">
    <property type="entry name" value="Glyco_trans_4_4"/>
    <property type="match status" value="1"/>
</dbReference>
<feature type="domain" description="Glycosyltransferase subfamily 4-like N-terminal" evidence="3">
    <location>
        <begin position="29"/>
        <end position="181"/>
    </location>
</feature>
<dbReference type="InterPro" id="IPR001296">
    <property type="entry name" value="Glyco_trans_1"/>
</dbReference>
<keyword evidence="5" id="KW-1185">Reference proteome</keyword>
<gene>
    <name evidence="4" type="ORF">ASN18_1841</name>
</gene>
<evidence type="ECO:0000259" key="3">
    <source>
        <dbReference type="Pfam" id="PF13579"/>
    </source>
</evidence>
<proteinExistence type="predicted"/>
<dbReference type="EC" id="2.4.1.11" evidence="4"/>
<evidence type="ECO:0000259" key="2">
    <source>
        <dbReference type="Pfam" id="PF00534"/>
    </source>
</evidence>
<dbReference type="Pfam" id="PF00534">
    <property type="entry name" value="Glycos_transf_1"/>
    <property type="match status" value="1"/>
</dbReference>
<evidence type="ECO:0000256" key="1">
    <source>
        <dbReference type="SAM" id="Phobius"/>
    </source>
</evidence>
<dbReference type="EMBL" id="LNQR01000066">
    <property type="protein sequence ID" value="KWT85023.1"/>
    <property type="molecule type" value="Genomic_DNA"/>
</dbReference>
<name>A0ABR5SIQ9_9BACT</name>
<protein>
    <submittedName>
        <fullName evidence="4">Glycosyl transferase</fullName>
        <ecNumber evidence="4">2.4.1.11</ecNumber>
    </submittedName>
</protein>
<dbReference type="CDD" id="cd03801">
    <property type="entry name" value="GT4_PimA-like"/>
    <property type="match status" value="1"/>
</dbReference>
<dbReference type="SUPFAM" id="SSF53756">
    <property type="entry name" value="UDP-Glycosyltransferase/glycogen phosphorylase"/>
    <property type="match status" value="1"/>
</dbReference>
<dbReference type="InterPro" id="IPR028098">
    <property type="entry name" value="Glyco_trans_4-like_N"/>
</dbReference>
<keyword evidence="4" id="KW-0328">Glycosyltransferase</keyword>
<dbReference type="Proteomes" id="UP000060487">
    <property type="component" value="Unassembled WGS sequence"/>
</dbReference>
<reference evidence="4 5" key="1">
    <citation type="submission" date="2015-11" db="EMBL/GenBank/DDBJ databases">
        <authorList>
            <person name="Lin W."/>
        </authorList>
    </citation>
    <scope>NUCLEOTIDE SEQUENCE [LARGE SCALE GENOMIC DNA]</scope>
    <source>
        <strain evidence="4 5">HCH-1</strain>
    </source>
</reference>
<evidence type="ECO:0000313" key="4">
    <source>
        <dbReference type="EMBL" id="KWT85023.1"/>
    </source>
</evidence>
<keyword evidence="1" id="KW-1133">Transmembrane helix</keyword>
<dbReference type="PANTHER" id="PTHR12526:SF638">
    <property type="entry name" value="SPORE COAT PROTEIN SA"/>
    <property type="match status" value="1"/>
</dbReference>
<feature type="domain" description="Glycosyl transferase family 1" evidence="2">
    <location>
        <begin position="204"/>
        <end position="364"/>
    </location>
</feature>
<keyword evidence="4" id="KW-0808">Transferase</keyword>
<sequence length="395" mass="44191">MQDRRMTIFYPVPESMLNPQARFIQIINTAHALASAGANVKLITGRTHGTDEDTLLNHYGLSRHPNLEFVFLPMIRKDKGRGTPFSIGMVFSVALIVYLIGRKQENSVIFVRHLKTAQHLIRLKRLHQIPIVFEAHEIFHLTTEKITKQRRLSRQERHVYTAASALITITERLRTDLVDMFSLQTAHSITIPAITIPDAVRGDMFESALPYEQRRYIFYAGGLYRWKGVDLLIEAMRYLPDETLVIAGGGQRLDELRELAARMGVAARINFTGQLSHSDVINFMRHAKAAVIPNLTESVSIYSSPLKMFEYMALNCPIAAANIPGIAEILTDGIDAVFFTPGDVQSLAAAIKSLTDNPDLAKGLAVAGQVLAKGLTYEKRAERIIDFIGNTFYNA</sequence>
<evidence type="ECO:0000313" key="5">
    <source>
        <dbReference type="Proteomes" id="UP000060487"/>
    </source>
</evidence>
<accession>A0ABR5SIQ9</accession>
<dbReference type="PANTHER" id="PTHR12526">
    <property type="entry name" value="GLYCOSYLTRANSFERASE"/>
    <property type="match status" value="1"/>
</dbReference>
<dbReference type="GO" id="GO:0004373">
    <property type="term" value="F:alpha-1,4-glucan glucosyltransferase (UDP-glucose donor) activity"/>
    <property type="evidence" value="ECO:0007669"/>
    <property type="project" value="UniProtKB-EC"/>
</dbReference>